<dbReference type="InterPro" id="IPR025117">
    <property type="entry name" value="DUF4037"/>
</dbReference>
<organism evidence="2 3">
    <name type="scientific">Bacillus thuringiensis subsp. israelensis</name>
    <dbReference type="NCBI Taxonomy" id="1430"/>
    <lineage>
        <taxon>Bacteria</taxon>
        <taxon>Bacillati</taxon>
        <taxon>Bacillota</taxon>
        <taxon>Bacilli</taxon>
        <taxon>Bacillales</taxon>
        <taxon>Bacillaceae</taxon>
        <taxon>Bacillus</taxon>
        <taxon>Bacillus cereus group</taxon>
    </lineage>
</organism>
<accession>A0AAX3HM22</accession>
<gene>
    <name evidence="2" type="ORF">BTAR23_AR23_01819</name>
</gene>
<dbReference type="Gene3D" id="3.30.460.10">
    <property type="entry name" value="Beta Polymerase, domain 2"/>
    <property type="match status" value="1"/>
</dbReference>
<sequence>MKSKGITAILGGNELGLKEKAIEMAEIYRKNPKVEAIILAGSVARKLEDEHSDIELHILWSTPPEDEDRRAPIYHIDGKILSYHPYEEEEWSETYLTKEGIKLEISNFLTETVEKVISDVVDQYDISYEKQCIVSSVHDGVSLYGEGKVNELKDRVAAYPDELAKRMISENLWLSNRWHNRKALLKRKDWLMLYDVICEVQRNVFGVLFGLNKMYVHHPAFKWMPNNVERMTIKPEKLYKRMADTLIGSPENSVQELELLIEEVLQQVHTYAPGVNVDEQEKSIFYFVK</sequence>
<dbReference type="Proteomes" id="UP000508034">
    <property type="component" value="Unassembled WGS sequence"/>
</dbReference>
<dbReference type="InterPro" id="IPR043519">
    <property type="entry name" value="NT_sf"/>
</dbReference>
<name>A0AAX3HM22_BACTI</name>
<evidence type="ECO:0000259" key="1">
    <source>
        <dbReference type="Pfam" id="PF13228"/>
    </source>
</evidence>
<comment type="caution">
    <text evidence="2">The sequence shown here is derived from an EMBL/GenBank/DDBJ whole genome shotgun (WGS) entry which is preliminary data.</text>
</comment>
<dbReference type="AlphaFoldDB" id="A0AAX3HM22"/>
<dbReference type="EMBL" id="CAAKHA010000015">
    <property type="protein sequence ID" value="VIJ03571.1"/>
    <property type="molecule type" value="Genomic_DNA"/>
</dbReference>
<evidence type="ECO:0000313" key="3">
    <source>
        <dbReference type="Proteomes" id="UP000508034"/>
    </source>
</evidence>
<dbReference type="Pfam" id="PF13228">
    <property type="entry name" value="DUF4037"/>
    <property type="match status" value="1"/>
</dbReference>
<protein>
    <recommendedName>
        <fullName evidence="1">DUF4037 domain-containing protein</fullName>
    </recommendedName>
</protein>
<feature type="domain" description="DUF4037" evidence="1">
    <location>
        <begin position="129"/>
        <end position="224"/>
    </location>
</feature>
<proteinExistence type="predicted"/>
<evidence type="ECO:0000313" key="2">
    <source>
        <dbReference type="EMBL" id="VIJ03571.1"/>
    </source>
</evidence>
<dbReference type="SUPFAM" id="SSF81301">
    <property type="entry name" value="Nucleotidyltransferase"/>
    <property type="match status" value="1"/>
</dbReference>
<reference evidence="2 3" key="1">
    <citation type="submission" date="2019-04" db="EMBL/GenBank/DDBJ databases">
        <authorList>
            <person name="Patino-Navarrete R."/>
            <person name="Patino Navarrete R."/>
        </authorList>
    </citation>
    <scope>NUCLEOTIDE SEQUENCE [LARGE SCALE GENOMIC DNA]</scope>
    <source>
        <strain evidence="2">Bacillus thuringiensis strain AR23</strain>
    </source>
</reference>